<dbReference type="AlphaFoldDB" id="A0A133KSR0"/>
<evidence type="ECO:0000313" key="3">
    <source>
        <dbReference type="Proteomes" id="UP000070376"/>
    </source>
</evidence>
<proteinExistence type="predicted"/>
<name>A0A133KSR0_HEYCO</name>
<evidence type="ECO:0000313" key="4">
    <source>
        <dbReference type="Proteomes" id="UP000075288"/>
    </source>
</evidence>
<sequence>MKAFATVHTGCKQPVKIHASKIRLLKTEPDAVGIMTHSGIVPFIACHFAIIEMPGGGPENISYDF</sequence>
<protein>
    <submittedName>
        <fullName evidence="1">Uncharacterized protein</fullName>
    </submittedName>
</protein>
<dbReference type="EMBL" id="LQYG01000023">
    <property type="protein sequence ID" value="KYC64832.1"/>
    <property type="molecule type" value="Genomic_DNA"/>
</dbReference>
<reference evidence="3" key="2">
    <citation type="submission" date="2016-01" db="EMBL/GenBank/DDBJ databases">
        <authorList>
            <person name="Mitreva M."/>
            <person name="Pepin K.H."/>
            <person name="Mihindukulasuriya K.A."/>
            <person name="Fulton R."/>
            <person name="Fronick C."/>
            <person name="O'Laughlin M."/>
            <person name="Miner T."/>
            <person name="Herter B."/>
            <person name="Rosa B.A."/>
            <person name="Cordes M."/>
            <person name="Tomlinson C."/>
            <person name="Wollam A."/>
            <person name="Palsikar V.B."/>
            <person name="Mardis E.R."/>
            <person name="Wilson R.K."/>
        </authorList>
    </citation>
    <scope>NUCLEOTIDE SEQUENCE [LARGE SCALE GENOMIC DNA]</scope>
    <source>
        <strain evidence="3">GED7749B</strain>
    </source>
</reference>
<dbReference type="Proteomes" id="UP000070376">
    <property type="component" value="Unassembled WGS sequence"/>
</dbReference>
<gene>
    <name evidence="2" type="ORF">B4098_0504</name>
    <name evidence="1" type="ORF">HMPREF3213_01755</name>
</gene>
<reference evidence="2 4" key="1">
    <citation type="submission" date="2016-01" db="EMBL/GenBank/DDBJ databases">
        <title>Genome Sequences of Twelve Sporeforming Bacillus Species Isolated from Foods.</title>
        <authorList>
            <person name="Berendsen E.M."/>
            <person name="Wells-Bennik M.H."/>
            <person name="Krawcyk A.O."/>
            <person name="De Jong A."/>
            <person name="Holsappel S."/>
            <person name="Eijlander R.T."/>
            <person name="Kuipers O.P."/>
        </authorList>
    </citation>
    <scope>NUCLEOTIDE SEQUENCE [LARGE SCALE GENOMIC DNA]</scope>
    <source>
        <strain evidence="2 4">B4098</strain>
    </source>
</reference>
<comment type="caution">
    <text evidence="1">The sequence shown here is derived from an EMBL/GenBank/DDBJ whole genome shotgun (WGS) entry which is preliminary data.</text>
</comment>
<dbReference type="PATRIC" id="fig|1398.22.peg.1762"/>
<reference evidence="1" key="3">
    <citation type="submission" date="2016-01" db="EMBL/GenBank/DDBJ databases">
        <authorList>
            <person name="Oliw E.H."/>
        </authorList>
    </citation>
    <scope>NUCLEOTIDE SEQUENCE [LARGE SCALE GENOMIC DNA]</scope>
    <source>
        <strain evidence="1">GED7749B</strain>
    </source>
</reference>
<dbReference type="EMBL" id="LRPN01000056">
    <property type="protein sequence ID" value="KWZ82526.1"/>
    <property type="molecule type" value="Genomic_DNA"/>
</dbReference>
<evidence type="ECO:0000313" key="1">
    <source>
        <dbReference type="EMBL" id="KWZ82526.1"/>
    </source>
</evidence>
<dbReference type="Proteomes" id="UP000075288">
    <property type="component" value="Unassembled WGS sequence"/>
</dbReference>
<evidence type="ECO:0000313" key="2">
    <source>
        <dbReference type="EMBL" id="KYC64832.1"/>
    </source>
</evidence>
<accession>A0A133KSR0</accession>
<organism evidence="1 3">
    <name type="scientific">Heyndrickxia coagulans</name>
    <name type="common">Weizmannia coagulans</name>
    <dbReference type="NCBI Taxonomy" id="1398"/>
    <lineage>
        <taxon>Bacteria</taxon>
        <taxon>Bacillati</taxon>
        <taxon>Bacillota</taxon>
        <taxon>Bacilli</taxon>
        <taxon>Bacillales</taxon>
        <taxon>Bacillaceae</taxon>
        <taxon>Heyndrickxia</taxon>
    </lineage>
</organism>